<proteinExistence type="predicted"/>
<gene>
    <name evidence="2" type="ORF">EDC45_1284</name>
</gene>
<keyword evidence="3" id="KW-1185">Reference proteome</keyword>
<dbReference type="Proteomes" id="UP000295657">
    <property type="component" value="Unassembled WGS sequence"/>
</dbReference>
<keyword evidence="1" id="KW-0732">Signal</keyword>
<organism evidence="2 3">
    <name type="scientific">Mesocricetibacter intestinalis</name>
    <dbReference type="NCBI Taxonomy" id="1521930"/>
    <lineage>
        <taxon>Bacteria</taxon>
        <taxon>Pseudomonadati</taxon>
        <taxon>Pseudomonadota</taxon>
        <taxon>Gammaproteobacteria</taxon>
        <taxon>Pasteurellales</taxon>
        <taxon>Pasteurellaceae</taxon>
        <taxon>Mesocricetibacter</taxon>
    </lineage>
</organism>
<sequence length="163" mass="18500">MRKFLALWLLSALSVPAFAAMDELVKDINIVQPYQSKDAPHFLSVNRYALKERSELGLHNLVRDVVRDMGSDKSKQVKIIWADKAQRLYAESVRNALAAKGIKNIRMVANAGKGAMVYPLFVEVQHFGARTVDCRFDTAEDMMSFDSYNPCATKNNYRIQLKN</sequence>
<dbReference type="AlphaFoldDB" id="A0A4R6VBR3"/>
<feature type="chain" id="PRO_5020367351" evidence="1">
    <location>
        <begin position="20"/>
        <end position="163"/>
    </location>
</feature>
<evidence type="ECO:0000256" key="1">
    <source>
        <dbReference type="SAM" id="SignalP"/>
    </source>
</evidence>
<evidence type="ECO:0000313" key="3">
    <source>
        <dbReference type="Proteomes" id="UP000295657"/>
    </source>
</evidence>
<feature type="signal peptide" evidence="1">
    <location>
        <begin position="1"/>
        <end position="19"/>
    </location>
</feature>
<protein>
    <submittedName>
        <fullName evidence="2">Pilus assembly protein RcpB</fullName>
    </submittedName>
</protein>
<dbReference type="RefSeq" id="WP_133544643.1">
    <property type="nucleotide sequence ID" value="NZ_SNYQ01000004.1"/>
</dbReference>
<dbReference type="InterPro" id="IPR031579">
    <property type="entry name" value="RcpB"/>
</dbReference>
<evidence type="ECO:0000313" key="2">
    <source>
        <dbReference type="EMBL" id="TDQ57637.1"/>
    </source>
</evidence>
<name>A0A4R6VBR3_9PAST</name>
<dbReference type="EMBL" id="SNYQ01000004">
    <property type="protein sequence ID" value="TDQ57637.1"/>
    <property type="molecule type" value="Genomic_DNA"/>
</dbReference>
<accession>A0A4R6VBR3</accession>
<dbReference type="Pfam" id="PF16971">
    <property type="entry name" value="RcpB"/>
    <property type="match status" value="1"/>
</dbReference>
<dbReference type="OrthoDB" id="5679242at2"/>
<comment type="caution">
    <text evidence="2">The sequence shown here is derived from an EMBL/GenBank/DDBJ whole genome shotgun (WGS) entry which is preliminary data.</text>
</comment>
<reference evidence="2 3" key="1">
    <citation type="submission" date="2019-03" db="EMBL/GenBank/DDBJ databases">
        <title>Genomic Encyclopedia of Type Strains, Phase IV (KMG-IV): sequencing the most valuable type-strain genomes for metagenomic binning, comparative biology and taxonomic classification.</title>
        <authorList>
            <person name="Goeker M."/>
        </authorList>
    </citation>
    <scope>NUCLEOTIDE SEQUENCE [LARGE SCALE GENOMIC DNA]</scope>
    <source>
        <strain evidence="2 3">DSM 28403</strain>
    </source>
</reference>